<dbReference type="RefSeq" id="WP_262990659.1">
    <property type="nucleotide sequence ID" value="NZ_JAOTEN010000002.1"/>
</dbReference>
<evidence type="ECO:0000313" key="1">
    <source>
        <dbReference type="EMBL" id="MCU7614717.1"/>
    </source>
</evidence>
<dbReference type="EMBL" id="JAOTEN010000002">
    <property type="protein sequence ID" value="MCU7614717.1"/>
    <property type="molecule type" value="Genomic_DNA"/>
</dbReference>
<reference evidence="2" key="1">
    <citation type="submission" date="2023-07" db="EMBL/GenBank/DDBJ databases">
        <title>Chryseobacterium sp. GMJ5 Genome sequencing and assembly.</title>
        <authorList>
            <person name="Jung Y."/>
        </authorList>
    </citation>
    <scope>NUCLEOTIDE SEQUENCE [LARGE SCALE GENOMIC DNA]</scope>
    <source>
        <strain evidence="2">GMJ5</strain>
    </source>
</reference>
<keyword evidence="2" id="KW-1185">Reference proteome</keyword>
<protein>
    <submittedName>
        <fullName evidence="1">Uncharacterized protein</fullName>
    </submittedName>
</protein>
<dbReference type="Proteomes" id="UP001208114">
    <property type="component" value="Unassembled WGS sequence"/>
</dbReference>
<organism evidence="1 2">
    <name type="scientific">Chryseobacterium gilvum</name>
    <dbReference type="NCBI Taxonomy" id="2976534"/>
    <lineage>
        <taxon>Bacteria</taxon>
        <taxon>Pseudomonadati</taxon>
        <taxon>Bacteroidota</taxon>
        <taxon>Flavobacteriia</taxon>
        <taxon>Flavobacteriales</taxon>
        <taxon>Weeksellaceae</taxon>
        <taxon>Chryseobacterium group</taxon>
        <taxon>Chryseobacterium</taxon>
    </lineage>
</organism>
<dbReference type="PROSITE" id="PS51257">
    <property type="entry name" value="PROKAR_LIPOPROTEIN"/>
    <property type="match status" value="1"/>
</dbReference>
<comment type="caution">
    <text evidence="1">The sequence shown here is derived from an EMBL/GenBank/DDBJ whole genome shotgun (WGS) entry which is preliminary data.</text>
</comment>
<proteinExistence type="predicted"/>
<accession>A0ABT2W0M3</accession>
<gene>
    <name evidence="1" type="ORF">N0B16_09750</name>
</gene>
<name>A0ABT2W0M3_9FLAO</name>
<evidence type="ECO:0000313" key="2">
    <source>
        <dbReference type="Proteomes" id="UP001208114"/>
    </source>
</evidence>
<sequence>MKKSVFGFMFVFAVLLSCRGDEDSLQKVDQIFNLYMNDIFGKDLLHPNKIGTYATISFNDALGDTDVANVSFSRKMTADSINYLEYIAGAKRVLLNDSDPENKIYYSKIAVSLTKKLTDSTFSAPDIDTLEIRYRFNPSVFEISKVLYNNSEVTVIKESNTQNVVRIIK</sequence>